<sequence>MLESKKPSGFAVHSTYGDFDKYMKRLDPVSGYLSSKFGKEKAESLVNDFLFCYG</sequence>
<keyword evidence="2" id="KW-1185">Reference proteome</keyword>
<dbReference type="Gene3D" id="3.40.1500.20">
    <property type="match status" value="1"/>
</dbReference>
<name>A0A385EFT4_9CAUD</name>
<reference evidence="2" key="1">
    <citation type="submission" date="2018-05" db="EMBL/GenBank/DDBJ databases">
        <authorList>
            <person name="You S."/>
        </authorList>
    </citation>
    <scope>NUCLEOTIDE SEQUENCE [LARGE SCALE GENOMIC DNA]</scope>
</reference>
<dbReference type="Proteomes" id="UP000257648">
    <property type="component" value="Segment"/>
</dbReference>
<organism evidence="1 2">
    <name type="scientific">Synechococcus phage S-T4</name>
    <dbReference type="NCBI Taxonomy" id="2268578"/>
    <lineage>
        <taxon>Viruses</taxon>
        <taxon>Duplodnaviria</taxon>
        <taxon>Heunggongvirae</taxon>
        <taxon>Uroviricota</taxon>
        <taxon>Caudoviricetes</taxon>
        <taxon>Pantevenvirales</taxon>
        <taxon>Kyanoviridae</taxon>
        <taxon>Tamkungvirus</taxon>
        <taxon>Tamkungvirus ST4</taxon>
    </lineage>
</organism>
<proteinExistence type="predicted"/>
<dbReference type="KEGG" id="vg:55001941"/>
<dbReference type="RefSeq" id="YP_009810919.1">
    <property type="nucleotide sequence ID" value="NC_048049.1"/>
</dbReference>
<protein>
    <submittedName>
        <fullName evidence="1">Uncharacterized protein</fullName>
    </submittedName>
</protein>
<dbReference type="GeneID" id="55001941"/>
<accession>A0A385EFT4</accession>
<dbReference type="EMBL" id="MH412654">
    <property type="protein sequence ID" value="AXQ70560.1"/>
    <property type="molecule type" value="Genomic_DNA"/>
</dbReference>
<evidence type="ECO:0000313" key="2">
    <source>
        <dbReference type="Proteomes" id="UP000257648"/>
    </source>
</evidence>
<evidence type="ECO:0000313" key="1">
    <source>
        <dbReference type="EMBL" id="AXQ70560.1"/>
    </source>
</evidence>